<keyword evidence="5 6" id="KW-0472">Membrane</keyword>
<dbReference type="Proteomes" id="UP000621436">
    <property type="component" value="Unassembled WGS sequence"/>
</dbReference>
<dbReference type="PANTHER" id="PTHR30482:SF10">
    <property type="entry name" value="HIGH-AFFINITY BRANCHED-CHAIN AMINO ACID TRANSPORT PROTEIN BRAE"/>
    <property type="match status" value="1"/>
</dbReference>
<dbReference type="EMBL" id="JADPIE010000004">
    <property type="protein sequence ID" value="MBF8437235.1"/>
    <property type="molecule type" value="Genomic_DNA"/>
</dbReference>
<dbReference type="InterPro" id="IPR001851">
    <property type="entry name" value="ABC_transp_permease"/>
</dbReference>
<dbReference type="AlphaFoldDB" id="A0A931AUX4"/>
<evidence type="ECO:0000313" key="7">
    <source>
        <dbReference type="EMBL" id="MBF8437235.1"/>
    </source>
</evidence>
<dbReference type="Pfam" id="PF02653">
    <property type="entry name" value="BPD_transp_2"/>
    <property type="match status" value="1"/>
</dbReference>
<feature type="transmembrane region" description="Helical" evidence="6">
    <location>
        <begin position="12"/>
        <end position="36"/>
    </location>
</feature>
<gene>
    <name evidence="7" type="ORF">I0Q91_09110</name>
</gene>
<evidence type="ECO:0000256" key="5">
    <source>
        <dbReference type="ARBA" id="ARBA00023136"/>
    </source>
</evidence>
<organism evidence="7 8">
    <name type="scientific">Halonatronomonas betaini</name>
    <dbReference type="NCBI Taxonomy" id="2778430"/>
    <lineage>
        <taxon>Bacteria</taxon>
        <taxon>Bacillati</taxon>
        <taxon>Bacillota</taxon>
        <taxon>Clostridia</taxon>
        <taxon>Halanaerobiales</taxon>
        <taxon>Halarsenatibacteraceae</taxon>
        <taxon>Halonatronomonas</taxon>
    </lineage>
</organism>
<feature type="transmembrane region" description="Helical" evidence="6">
    <location>
        <begin position="91"/>
        <end position="113"/>
    </location>
</feature>
<dbReference type="RefSeq" id="WP_270454197.1">
    <property type="nucleotide sequence ID" value="NZ_JADPIE010000004.1"/>
</dbReference>
<feature type="transmembrane region" description="Helical" evidence="6">
    <location>
        <begin position="120"/>
        <end position="137"/>
    </location>
</feature>
<evidence type="ECO:0000313" key="8">
    <source>
        <dbReference type="Proteomes" id="UP000621436"/>
    </source>
</evidence>
<dbReference type="GO" id="GO:0005886">
    <property type="term" value="C:plasma membrane"/>
    <property type="evidence" value="ECO:0007669"/>
    <property type="project" value="UniProtKB-SubCell"/>
</dbReference>
<feature type="transmembrane region" description="Helical" evidence="6">
    <location>
        <begin position="295"/>
        <end position="319"/>
    </location>
</feature>
<feature type="transmembrane region" description="Helical" evidence="6">
    <location>
        <begin position="217"/>
        <end position="237"/>
    </location>
</feature>
<feature type="transmembrane region" description="Helical" evidence="6">
    <location>
        <begin position="168"/>
        <end position="187"/>
    </location>
</feature>
<reference evidence="7" key="1">
    <citation type="submission" date="2020-11" db="EMBL/GenBank/DDBJ databases">
        <title>Halonatronomonas betainensis gen. nov., sp. nov. a novel haloalkaliphilic representative of the family Halanaerobiacae capable of betaine degradation.</title>
        <authorList>
            <person name="Boltyanskaya Y."/>
            <person name="Kevbrin V."/>
            <person name="Detkova E."/>
            <person name="Grouzdev D.S."/>
            <person name="Koziaeva V."/>
            <person name="Zhilina T."/>
        </authorList>
    </citation>
    <scope>NUCLEOTIDE SEQUENCE</scope>
    <source>
        <strain evidence="7">Z-7014</strain>
    </source>
</reference>
<sequence length="341" mass="37676">MAIMKLFNNNPYFKYILGTIIFMIIVFIDLQIGLFASRTVNLLIRVVYFSIVAIGFNILLGYAGQISLGHAAFMGFGAYLTAFISNNFGLGFLPTIILSGLIPMIFGIVLGLVALRLERLYLAIATLGIGVTIEFVFREWVWFTNGFSGARLSRPEIFGFAFNNSRHFLLLATFILFLVVLFTYNLIRSKTGRALSAMRDSNHAAQAMGISLLKYKLIAFALSAFYVGLAGSLYAYAERYVHPSTWGAELSLDMLAMVVIGGLASIGGSITGAGFLVLVPRLVQDLPVIGGITNINFILTGLAMILVIRFMPIGIYNWFDYKVIQPFYYKMLNFDDPGGDD</sequence>
<evidence type="ECO:0000256" key="4">
    <source>
        <dbReference type="ARBA" id="ARBA00022989"/>
    </source>
</evidence>
<keyword evidence="2" id="KW-1003">Cell membrane</keyword>
<dbReference type="InterPro" id="IPR043428">
    <property type="entry name" value="LivM-like"/>
</dbReference>
<proteinExistence type="predicted"/>
<comment type="subcellular location">
    <subcellularLocation>
        <location evidence="1">Cell membrane</location>
        <topology evidence="1">Multi-pass membrane protein</topology>
    </subcellularLocation>
</comment>
<name>A0A931AUX4_9FIRM</name>
<accession>A0A931AUX4</accession>
<feature type="transmembrane region" description="Helical" evidence="6">
    <location>
        <begin position="42"/>
        <end position="60"/>
    </location>
</feature>
<evidence type="ECO:0000256" key="3">
    <source>
        <dbReference type="ARBA" id="ARBA00022692"/>
    </source>
</evidence>
<protein>
    <submittedName>
        <fullName evidence="7">Branched-chain amino acid ABC transporter permease</fullName>
    </submittedName>
</protein>
<dbReference type="GO" id="GO:0015658">
    <property type="term" value="F:branched-chain amino acid transmembrane transporter activity"/>
    <property type="evidence" value="ECO:0007669"/>
    <property type="project" value="InterPro"/>
</dbReference>
<keyword evidence="3 6" id="KW-0812">Transmembrane</keyword>
<evidence type="ECO:0000256" key="6">
    <source>
        <dbReference type="SAM" id="Phobius"/>
    </source>
</evidence>
<dbReference type="CDD" id="cd06581">
    <property type="entry name" value="TM_PBP1_LivM_like"/>
    <property type="match status" value="1"/>
</dbReference>
<evidence type="ECO:0000256" key="1">
    <source>
        <dbReference type="ARBA" id="ARBA00004651"/>
    </source>
</evidence>
<keyword evidence="4 6" id="KW-1133">Transmembrane helix</keyword>
<dbReference type="PANTHER" id="PTHR30482">
    <property type="entry name" value="HIGH-AFFINITY BRANCHED-CHAIN AMINO ACID TRANSPORT SYSTEM PERMEASE"/>
    <property type="match status" value="1"/>
</dbReference>
<evidence type="ECO:0000256" key="2">
    <source>
        <dbReference type="ARBA" id="ARBA00022475"/>
    </source>
</evidence>
<keyword evidence="8" id="KW-1185">Reference proteome</keyword>
<comment type="caution">
    <text evidence="7">The sequence shown here is derived from an EMBL/GenBank/DDBJ whole genome shotgun (WGS) entry which is preliminary data.</text>
</comment>
<feature type="transmembrane region" description="Helical" evidence="6">
    <location>
        <begin position="257"/>
        <end position="283"/>
    </location>
</feature>